<evidence type="ECO:0000259" key="7">
    <source>
        <dbReference type="Pfam" id="PF13515"/>
    </source>
</evidence>
<evidence type="ECO:0000256" key="2">
    <source>
        <dbReference type="ARBA" id="ARBA00022692"/>
    </source>
</evidence>
<sequence length="387" mass="39730">MLTAPAHLVPTLRQLVAIGPHAGAHRVALRLALSTTVPLLVLWHLGRVDLVPYAFLPATAAVFGRNAPGRRKVVMQAQVSSVLIGLVVVGAVCAAFGVPVGMIVVMTAVVAGACSVTGDLLGWSPAGSLFFVFAFVASASAPVSLSTLPLIAATCTVVGFGTMAITASGLVPAVVRPPQRRTAVKIGRDMTDPVLPRRIAFVHGVGSAVAVGVAGAITWADGSQHPYWAMVSAIVPIAGGSTAGQLTRATHRIAGTVAGLAVTAVVLTVATTPLAMIIALVLCVTVAELLIARNYALATLFVTPATIGMLTLNHPQPLVPLLAARVSETCIGVAVAFVVVIATHAVRHPQAQTNETTALAWRRPQTTHAPTEDGMEGFRSRSSSPGK</sequence>
<organism evidence="8">
    <name type="scientific">Rhodococcus sp. NS1</name>
    <dbReference type="NCBI Taxonomy" id="402236"/>
    <lineage>
        <taxon>Bacteria</taxon>
        <taxon>Bacillati</taxon>
        <taxon>Actinomycetota</taxon>
        <taxon>Actinomycetes</taxon>
        <taxon>Mycobacteriales</taxon>
        <taxon>Nocardiaceae</taxon>
        <taxon>Rhodococcus</taxon>
    </lineage>
</organism>
<dbReference type="GO" id="GO:0016020">
    <property type="term" value="C:membrane"/>
    <property type="evidence" value="ECO:0007669"/>
    <property type="project" value="UniProtKB-SubCell"/>
</dbReference>
<accession>A0A097SQW8</accession>
<evidence type="ECO:0000256" key="1">
    <source>
        <dbReference type="ARBA" id="ARBA00004141"/>
    </source>
</evidence>
<keyword evidence="4 6" id="KW-0472">Membrane</keyword>
<gene>
    <name evidence="8" type="ORF">LRS1606.504</name>
</gene>
<keyword evidence="2 6" id="KW-0812">Transmembrane</keyword>
<feature type="region of interest" description="Disordered" evidence="5">
    <location>
        <begin position="360"/>
        <end position="387"/>
    </location>
</feature>
<comment type="subcellular location">
    <subcellularLocation>
        <location evidence="1">Membrane</location>
        <topology evidence="1">Multi-pass membrane protein</topology>
    </subcellularLocation>
</comment>
<evidence type="ECO:0000256" key="5">
    <source>
        <dbReference type="SAM" id="MobiDB-lite"/>
    </source>
</evidence>
<feature type="transmembrane region" description="Helical" evidence="6">
    <location>
        <begin position="293"/>
        <end position="312"/>
    </location>
</feature>
<name>A0A097SQW8_9NOCA</name>
<geneLocation type="plasmid" evidence="8">
    <name>pNSL1</name>
</geneLocation>
<keyword evidence="8" id="KW-0614">Plasmid</keyword>
<feature type="transmembrane region" description="Helical" evidence="6">
    <location>
        <begin position="128"/>
        <end position="145"/>
    </location>
</feature>
<dbReference type="AlphaFoldDB" id="A0A097SQW8"/>
<feature type="transmembrane region" description="Helical" evidence="6">
    <location>
        <begin position="324"/>
        <end position="346"/>
    </location>
</feature>
<feature type="transmembrane region" description="Helical" evidence="6">
    <location>
        <begin position="151"/>
        <end position="175"/>
    </location>
</feature>
<protein>
    <recommendedName>
        <fullName evidence="7">Integral membrane bound transporter domain-containing protein</fullName>
    </recommendedName>
</protein>
<evidence type="ECO:0000313" key="8">
    <source>
        <dbReference type="EMBL" id="AIU93938.1"/>
    </source>
</evidence>
<evidence type="ECO:0000256" key="6">
    <source>
        <dbReference type="SAM" id="Phobius"/>
    </source>
</evidence>
<dbReference type="EMBL" id="KJ605395">
    <property type="protein sequence ID" value="AIU93938.1"/>
    <property type="molecule type" value="Genomic_DNA"/>
</dbReference>
<keyword evidence="3 6" id="KW-1133">Transmembrane helix</keyword>
<feature type="transmembrane region" description="Helical" evidence="6">
    <location>
        <begin position="199"/>
        <end position="220"/>
    </location>
</feature>
<feature type="transmembrane region" description="Helical" evidence="6">
    <location>
        <begin position="79"/>
        <end position="97"/>
    </location>
</feature>
<dbReference type="InterPro" id="IPR049453">
    <property type="entry name" value="Memb_transporter_dom"/>
</dbReference>
<feature type="transmembrane region" description="Helical" evidence="6">
    <location>
        <begin position="258"/>
        <end position="287"/>
    </location>
</feature>
<reference evidence="8" key="1">
    <citation type="submission" date="2014-03" db="EMBL/GenBank/DDBJ databases">
        <authorList>
            <person name="Zhang G."/>
            <person name="Zhu L."/>
            <person name="Fang P."/>
        </authorList>
    </citation>
    <scope>NUCLEOTIDE SEQUENCE</scope>
    <source>
        <strain evidence="8">NS1</strain>
        <plasmid evidence="8">pNSL1</plasmid>
    </source>
</reference>
<evidence type="ECO:0000256" key="4">
    <source>
        <dbReference type="ARBA" id="ARBA00023136"/>
    </source>
</evidence>
<feature type="transmembrane region" description="Helical" evidence="6">
    <location>
        <begin position="103"/>
        <end position="121"/>
    </location>
</feature>
<evidence type="ECO:0000256" key="3">
    <source>
        <dbReference type="ARBA" id="ARBA00022989"/>
    </source>
</evidence>
<proteinExistence type="predicted"/>
<feature type="domain" description="Integral membrane bound transporter" evidence="7">
    <location>
        <begin position="214"/>
        <end position="339"/>
    </location>
</feature>
<dbReference type="Pfam" id="PF13515">
    <property type="entry name" value="FUSC_2"/>
    <property type="match status" value="1"/>
</dbReference>